<feature type="region of interest" description="Disordered" evidence="3">
    <location>
        <begin position="144"/>
        <end position="180"/>
    </location>
</feature>
<feature type="region of interest" description="Disordered" evidence="3">
    <location>
        <begin position="841"/>
        <end position="870"/>
    </location>
</feature>
<evidence type="ECO:0000259" key="4">
    <source>
        <dbReference type="PROSITE" id="PS50089"/>
    </source>
</evidence>
<reference evidence="5" key="1">
    <citation type="submission" date="2022-06" db="EMBL/GenBank/DDBJ databases">
        <title>Complete genome sequences of two strains of the flax pathogen Septoria linicola.</title>
        <authorList>
            <person name="Lapalu N."/>
            <person name="Simon A."/>
            <person name="Demenou B."/>
            <person name="Paumier D."/>
            <person name="Guillot M.-P."/>
            <person name="Gout L."/>
            <person name="Valade R."/>
        </authorList>
    </citation>
    <scope>NUCLEOTIDE SEQUENCE</scope>
    <source>
        <strain evidence="5">SE15195</strain>
    </source>
</reference>
<dbReference type="OrthoDB" id="1711136at2759"/>
<dbReference type="AlphaFoldDB" id="A0A9Q9ATA9"/>
<evidence type="ECO:0000256" key="2">
    <source>
        <dbReference type="SAM" id="Coils"/>
    </source>
</evidence>
<proteinExistence type="predicted"/>
<feature type="domain" description="RING-type" evidence="4">
    <location>
        <begin position="880"/>
        <end position="929"/>
    </location>
</feature>
<feature type="compositionally biased region" description="Basic and acidic residues" evidence="3">
    <location>
        <begin position="489"/>
        <end position="501"/>
    </location>
</feature>
<dbReference type="Proteomes" id="UP001056384">
    <property type="component" value="Chromosome 4"/>
</dbReference>
<feature type="coiled-coil region" evidence="2">
    <location>
        <begin position="317"/>
        <end position="372"/>
    </location>
</feature>
<keyword evidence="1" id="KW-0862">Zinc</keyword>
<dbReference type="PANTHER" id="PTHR22696:SF1">
    <property type="entry name" value="E3 UBIQUITIN-PROTEIN LIGASE RNF26"/>
    <property type="match status" value="1"/>
</dbReference>
<dbReference type="PROSITE" id="PS50089">
    <property type="entry name" value="ZF_RING_2"/>
    <property type="match status" value="1"/>
</dbReference>
<dbReference type="SUPFAM" id="SSF57850">
    <property type="entry name" value="RING/U-box"/>
    <property type="match status" value="1"/>
</dbReference>
<accession>A0A9Q9ATA9</accession>
<evidence type="ECO:0000256" key="3">
    <source>
        <dbReference type="SAM" id="MobiDB-lite"/>
    </source>
</evidence>
<evidence type="ECO:0000313" key="6">
    <source>
        <dbReference type="Proteomes" id="UP001056384"/>
    </source>
</evidence>
<dbReference type="GO" id="GO:0006511">
    <property type="term" value="P:ubiquitin-dependent protein catabolic process"/>
    <property type="evidence" value="ECO:0007669"/>
    <property type="project" value="TreeGrafter"/>
</dbReference>
<evidence type="ECO:0000256" key="1">
    <source>
        <dbReference type="PROSITE-ProRule" id="PRU00175"/>
    </source>
</evidence>
<dbReference type="GO" id="GO:0008270">
    <property type="term" value="F:zinc ion binding"/>
    <property type="evidence" value="ECO:0007669"/>
    <property type="project" value="UniProtKB-KW"/>
</dbReference>
<organism evidence="5 6">
    <name type="scientific">Septoria linicola</name>
    <dbReference type="NCBI Taxonomy" id="215465"/>
    <lineage>
        <taxon>Eukaryota</taxon>
        <taxon>Fungi</taxon>
        <taxon>Dikarya</taxon>
        <taxon>Ascomycota</taxon>
        <taxon>Pezizomycotina</taxon>
        <taxon>Dothideomycetes</taxon>
        <taxon>Dothideomycetidae</taxon>
        <taxon>Mycosphaerellales</taxon>
        <taxon>Mycosphaerellaceae</taxon>
        <taxon>Septoria</taxon>
    </lineage>
</organism>
<keyword evidence="1" id="KW-0479">Metal-binding</keyword>
<feature type="region of interest" description="Disordered" evidence="3">
    <location>
        <begin position="459"/>
        <end position="501"/>
    </location>
</feature>
<keyword evidence="6" id="KW-1185">Reference proteome</keyword>
<protein>
    <submittedName>
        <fullName evidence="5">Zinc finger, RING-type</fullName>
    </submittedName>
</protein>
<gene>
    <name evidence="5" type="ORF">Slin15195_G061120</name>
</gene>
<feature type="compositionally biased region" description="Basic and acidic residues" evidence="3">
    <location>
        <begin position="144"/>
        <end position="169"/>
    </location>
</feature>
<dbReference type="GO" id="GO:0016567">
    <property type="term" value="P:protein ubiquitination"/>
    <property type="evidence" value="ECO:0007669"/>
    <property type="project" value="TreeGrafter"/>
</dbReference>
<dbReference type="Gene3D" id="3.30.40.10">
    <property type="entry name" value="Zinc/RING finger domain, C3HC4 (zinc finger)"/>
    <property type="match status" value="1"/>
</dbReference>
<evidence type="ECO:0000313" key="5">
    <source>
        <dbReference type="EMBL" id="USW52793.1"/>
    </source>
</evidence>
<dbReference type="SMART" id="SM00184">
    <property type="entry name" value="RING"/>
    <property type="match status" value="1"/>
</dbReference>
<feature type="compositionally biased region" description="Polar residues" evidence="3">
    <location>
        <begin position="474"/>
        <end position="488"/>
    </location>
</feature>
<keyword evidence="2" id="KW-0175">Coiled coil</keyword>
<dbReference type="Pfam" id="PF13920">
    <property type="entry name" value="zf-C3HC4_3"/>
    <property type="match status" value="1"/>
</dbReference>
<feature type="region of interest" description="Disordered" evidence="3">
    <location>
        <begin position="520"/>
        <end position="539"/>
    </location>
</feature>
<dbReference type="EMBL" id="CP099421">
    <property type="protein sequence ID" value="USW52793.1"/>
    <property type="molecule type" value="Genomic_DNA"/>
</dbReference>
<dbReference type="PANTHER" id="PTHR22696">
    <property type="entry name" value="E3 UBIQUITIN-PROTEIN LIGASE RNF26"/>
    <property type="match status" value="1"/>
</dbReference>
<dbReference type="InterPro" id="IPR001841">
    <property type="entry name" value="Znf_RING"/>
</dbReference>
<dbReference type="InterPro" id="IPR013083">
    <property type="entry name" value="Znf_RING/FYVE/PHD"/>
</dbReference>
<dbReference type="GO" id="GO:0061630">
    <property type="term" value="F:ubiquitin protein ligase activity"/>
    <property type="evidence" value="ECO:0007669"/>
    <property type="project" value="TreeGrafter"/>
</dbReference>
<name>A0A9Q9ATA9_9PEZI</name>
<keyword evidence="1" id="KW-0863">Zinc-finger</keyword>
<sequence length="941" mass="106315">MGTLTAGQPRLDHYCDHKLPTSCRLSSLGDCCACKDERAHTATYSTYIDGIGYVSRGSRWDRYCWYCKSYWHNRVEASGLRSTQTRIPEVPDQTEFLARWYEFHRGYRIVTKDDGTEERVAVLGEEFRDVDPGVLPRTLEELRAGRERSEAEERERLEGIRQQREREALEQATPAGPSIEDTIDQLFQSASLEDNDEPRDTVAASNEHALERPDVQRHVNGSNIHAQAMVPAATRNREYQARRIAALRRELHRMRSGIERVISGLRDLGEDVPDHTEASNRLIDLGRTLDNISGSSDPEAATRAMDSVNALTEGTAATQSDRAVANMQSRIDEARRQVDDARRNRDQAATELDLAEREFRTSQSQVRQLQNEQRTTENYMRLFGTREEMAAQGETYQSPIGGMFERAYERFQTAEEVRREERTLRQVLEAEARSGGDEEATARLADFEARERARDVWGVPESRTRGQGAGELQNPVTSQTGPRSTNGHTLRDAESDLDPRGEEVALEQYYGLLRRQGWSSDRNAVGPPARQPSEPSELPADVPVISNIVAGPPGQSLDALPHVNNDRGLDALFVLSALSASEPLRSRLSGNLTMSFIERLLRGVRENSLTATDQDNIESIMEDTDVIWGSGLPAERLRRRRQRGEQAGFHEMAHDMASAGSIVVHDVEIMAEAFQMSAHIRRRSGLHLSEQVRMLVRLQRGERASEDRAVLFRMLQNESTFSRAKHVHEEQFERPARNRGVHELAADLDRERQQVAREGDHSRLELDAQRRATQALAMAAGRVAMQATPSELLERLADRDEATRAAYERLQENGFTPATMSTRQFRTTYRPLNLEDFAAVPSETDSEHESDEDAKGLDAKDTGRPEEPLSEEDLTVKLDCQICYTQMADVACLPCGHLVMCKWCSDQHSPTMAHDKTRPRRAAACPVCRKQIRQKVRVFRP</sequence>
<feature type="compositionally biased region" description="Basic and acidic residues" evidence="3">
    <location>
        <begin position="853"/>
        <end position="867"/>
    </location>
</feature>